<name>A0ACB9HHL6_9ASTR</name>
<proteinExistence type="predicted"/>
<gene>
    <name evidence="1" type="ORF">L1987_37736</name>
</gene>
<comment type="caution">
    <text evidence="1">The sequence shown here is derived from an EMBL/GenBank/DDBJ whole genome shotgun (WGS) entry which is preliminary data.</text>
</comment>
<keyword evidence="2" id="KW-1185">Reference proteome</keyword>
<accession>A0ACB9HHL6</accession>
<protein>
    <submittedName>
        <fullName evidence="1">Uncharacterized protein</fullName>
    </submittedName>
</protein>
<evidence type="ECO:0000313" key="2">
    <source>
        <dbReference type="Proteomes" id="UP001056120"/>
    </source>
</evidence>
<dbReference type="EMBL" id="CM042029">
    <property type="protein sequence ID" value="KAI3795092.1"/>
    <property type="molecule type" value="Genomic_DNA"/>
</dbReference>
<dbReference type="Proteomes" id="UP001056120">
    <property type="component" value="Linkage Group LG12"/>
</dbReference>
<reference evidence="1 2" key="2">
    <citation type="journal article" date="2022" name="Mol. Ecol. Resour.">
        <title>The genomes of chicory, endive, great burdock and yacon provide insights into Asteraceae paleo-polyploidization history and plant inulin production.</title>
        <authorList>
            <person name="Fan W."/>
            <person name="Wang S."/>
            <person name="Wang H."/>
            <person name="Wang A."/>
            <person name="Jiang F."/>
            <person name="Liu H."/>
            <person name="Zhao H."/>
            <person name="Xu D."/>
            <person name="Zhang Y."/>
        </authorList>
    </citation>
    <scope>NUCLEOTIDE SEQUENCE [LARGE SCALE GENOMIC DNA]</scope>
    <source>
        <strain evidence="2">cv. Yunnan</strain>
        <tissue evidence="1">Leaves</tissue>
    </source>
</reference>
<evidence type="ECO:0000313" key="1">
    <source>
        <dbReference type="EMBL" id="KAI3795092.1"/>
    </source>
</evidence>
<sequence length="103" mass="11589">MIEGQRNPSRRPTSFFSLSPDPFSVNSLCGTAHRHIPFKRLIELYTVEAVEDENRSWKIGDQMEESERGGSVEIRHVGNLVGTSCDLNDVRNLANFAINKLVS</sequence>
<organism evidence="1 2">
    <name type="scientific">Smallanthus sonchifolius</name>
    <dbReference type="NCBI Taxonomy" id="185202"/>
    <lineage>
        <taxon>Eukaryota</taxon>
        <taxon>Viridiplantae</taxon>
        <taxon>Streptophyta</taxon>
        <taxon>Embryophyta</taxon>
        <taxon>Tracheophyta</taxon>
        <taxon>Spermatophyta</taxon>
        <taxon>Magnoliopsida</taxon>
        <taxon>eudicotyledons</taxon>
        <taxon>Gunneridae</taxon>
        <taxon>Pentapetalae</taxon>
        <taxon>asterids</taxon>
        <taxon>campanulids</taxon>
        <taxon>Asterales</taxon>
        <taxon>Asteraceae</taxon>
        <taxon>Asteroideae</taxon>
        <taxon>Heliantheae alliance</taxon>
        <taxon>Millerieae</taxon>
        <taxon>Smallanthus</taxon>
    </lineage>
</organism>
<reference evidence="2" key="1">
    <citation type="journal article" date="2022" name="Mol. Ecol. Resour.">
        <title>The genomes of chicory, endive, great burdock and yacon provide insights into Asteraceae palaeo-polyploidization history and plant inulin production.</title>
        <authorList>
            <person name="Fan W."/>
            <person name="Wang S."/>
            <person name="Wang H."/>
            <person name="Wang A."/>
            <person name="Jiang F."/>
            <person name="Liu H."/>
            <person name="Zhao H."/>
            <person name="Xu D."/>
            <person name="Zhang Y."/>
        </authorList>
    </citation>
    <scope>NUCLEOTIDE SEQUENCE [LARGE SCALE GENOMIC DNA]</scope>
    <source>
        <strain evidence="2">cv. Yunnan</strain>
    </source>
</reference>